<gene>
    <name evidence="3" type="ORF">NIES2135_60910</name>
</gene>
<sequence>MPRSIADSAGNLLFLGFSAVLQLTTPIANKEPASSTIIPPSVSKSSLEQQSRSTSTQQMVDRSAMSVAQPKSSRLRDRPSPTGVQSLASQKSIRDVRILVAEAQTISIGGTNSVLIRDTSGRGIAKLQPNQAYWASQNTGGIQIGNGQLTNDLWLEADGPIWVNDLAYHGRVRLINNGDGLLAINTLDLETYLTSVVGAEMPSSWHTEALKAQAIAARSYAVALMQQPPSDWYDLGNDERFQVYRGLESITPETIAAVELTQHQVLVQDGKVLMSEYASTEEVTQEAHAGQGMSQATAQQLANMGYSHLHLLGTFYRGAGLARLL</sequence>
<dbReference type="EMBL" id="AP018204">
    <property type="protein sequence ID" value="BAY59214.1"/>
    <property type="molecule type" value="Genomic_DNA"/>
</dbReference>
<keyword evidence="3" id="KW-0614">Plasmid</keyword>
<feature type="domain" description="Sporulation stage II protein D amidase enhancer LytB N-terminal" evidence="2">
    <location>
        <begin position="179"/>
        <end position="267"/>
    </location>
</feature>
<evidence type="ECO:0000313" key="4">
    <source>
        <dbReference type="Proteomes" id="UP000217895"/>
    </source>
</evidence>
<accession>A0A1Z4JR78</accession>
<dbReference type="AlphaFoldDB" id="A0A1Z4JR78"/>
<protein>
    <submittedName>
        <fullName evidence="3">SpoIID/LytB domain protein</fullName>
    </submittedName>
</protein>
<evidence type="ECO:0000313" key="3">
    <source>
        <dbReference type="EMBL" id="BAY59214.1"/>
    </source>
</evidence>
<geneLocation type="plasmid" evidence="3">
    <name>plasmid1</name>
</geneLocation>
<dbReference type="InterPro" id="IPR013693">
    <property type="entry name" value="SpoIID/LytB_N"/>
</dbReference>
<dbReference type="Proteomes" id="UP000217895">
    <property type="component" value="Plasmid Plasmid1 dna"/>
</dbReference>
<dbReference type="NCBIfam" id="TIGR02669">
    <property type="entry name" value="SpoIID_LytB"/>
    <property type="match status" value="1"/>
</dbReference>
<evidence type="ECO:0000256" key="1">
    <source>
        <dbReference type="SAM" id="MobiDB-lite"/>
    </source>
</evidence>
<proteinExistence type="predicted"/>
<dbReference type="Pfam" id="PF08486">
    <property type="entry name" value="SpoIID"/>
    <property type="match status" value="1"/>
</dbReference>
<organism evidence="3 4">
    <name type="scientific">Leptolyngbya boryana NIES-2135</name>
    <dbReference type="NCBI Taxonomy" id="1973484"/>
    <lineage>
        <taxon>Bacteria</taxon>
        <taxon>Bacillati</taxon>
        <taxon>Cyanobacteriota</taxon>
        <taxon>Cyanophyceae</taxon>
        <taxon>Leptolyngbyales</taxon>
        <taxon>Leptolyngbyaceae</taxon>
        <taxon>Leptolyngbya group</taxon>
        <taxon>Leptolyngbya</taxon>
    </lineage>
</organism>
<keyword evidence="4" id="KW-1185">Reference proteome</keyword>
<reference evidence="3 4" key="1">
    <citation type="submission" date="2017-06" db="EMBL/GenBank/DDBJ databases">
        <title>Genome sequencing of cyanobaciteial culture collection at National Institute for Environmental Studies (NIES).</title>
        <authorList>
            <person name="Hirose Y."/>
            <person name="Shimura Y."/>
            <person name="Fujisawa T."/>
            <person name="Nakamura Y."/>
            <person name="Kawachi M."/>
        </authorList>
    </citation>
    <scope>NUCLEOTIDE SEQUENCE [LARGE SCALE GENOMIC DNA]</scope>
    <source>
        <strain evidence="3 4">NIES-2135</strain>
        <plasmid evidence="4">Plasmid Plasmid1 dna</plasmid>
    </source>
</reference>
<feature type="compositionally biased region" description="Polar residues" evidence="1">
    <location>
        <begin position="31"/>
        <end position="60"/>
    </location>
</feature>
<dbReference type="GO" id="GO:0030435">
    <property type="term" value="P:sporulation resulting in formation of a cellular spore"/>
    <property type="evidence" value="ECO:0007669"/>
    <property type="project" value="InterPro"/>
</dbReference>
<evidence type="ECO:0000259" key="2">
    <source>
        <dbReference type="Pfam" id="PF08486"/>
    </source>
</evidence>
<name>A0A1Z4JR78_LEPBY</name>
<feature type="region of interest" description="Disordered" evidence="1">
    <location>
        <begin position="31"/>
        <end position="88"/>
    </location>
</feature>
<dbReference type="InterPro" id="IPR013486">
    <property type="entry name" value="SpoIID/LytB"/>
</dbReference>